<comment type="caution">
    <text evidence="3">The sequence shown here is derived from an EMBL/GenBank/DDBJ whole genome shotgun (WGS) entry which is preliminary data.</text>
</comment>
<reference evidence="3 4" key="1">
    <citation type="submission" date="2018-08" db="EMBL/GenBank/DDBJ databases">
        <title>Erythrobacter zhengii sp.nov., a bacterium isolated from deep-sea sediment.</title>
        <authorList>
            <person name="Fang C."/>
            <person name="Wu Y.-H."/>
            <person name="Sun C."/>
            <person name="Wang H."/>
            <person name="Cheng H."/>
            <person name="Meng F.-X."/>
            <person name="Wang C.-S."/>
            <person name="Xu X.-W."/>
        </authorList>
    </citation>
    <scope>NUCLEOTIDE SEQUENCE [LARGE SCALE GENOMIC DNA]</scope>
    <source>
        <strain evidence="3 4">CCTCC AB 2015396</strain>
    </source>
</reference>
<dbReference type="Proteomes" id="UP000265366">
    <property type="component" value="Unassembled WGS sequence"/>
</dbReference>
<evidence type="ECO:0000313" key="3">
    <source>
        <dbReference type="EMBL" id="RIV87293.1"/>
    </source>
</evidence>
<dbReference type="RefSeq" id="WP_220474089.1">
    <property type="nucleotide sequence ID" value="NZ_QXFM01000076.1"/>
</dbReference>
<gene>
    <name evidence="3" type="ORF">D2V17_08600</name>
</gene>
<protein>
    <submittedName>
        <fullName evidence="3">Uncharacterized protein</fullName>
    </submittedName>
</protein>
<dbReference type="AlphaFoldDB" id="A0A3A1P8C0"/>
<evidence type="ECO:0000256" key="1">
    <source>
        <dbReference type="SAM" id="MobiDB-lite"/>
    </source>
</evidence>
<dbReference type="EMBL" id="QXFM01000076">
    <property type="protein sequence ID" value="RIV87293.1"/>
    <property type="molecule type" value="Genomic_DNA"/>
</dbReference>
<organism evidence="3 4">
    <name type="scientific">Aurantiacibacter xanthus</name>
    <dbReference type="NCBI Taxonomy" id="1784712"/>
    <lineage>
        <taxon>Bacteria</taxon>
        <taxon>Pseudomonadati</taxon>
        <taxon>Pseudomonadota</taxon>
        <taxon>Alphaproteobacteria</taxon>
        <taxon>Sphingomonadales</taxon>
        <taxon>Erythrobacteraceae</taxon>
        <taxon>Aurantiacibacter</taxon>
    </lineage>
</organism>
<evidence type="ECO:0000313" key="4">
    <source>
        <dbReference type="Proteomes" id="UP000265366"/>
    </source>
</evidence>
<keyword evidence="4" id="KW-1185">Reference proteome</keyword>
<keyword evidence="2" id="KW-0732">Signal</keyword>
<evidence type="ECO:0000256" key="2">
    <source>
        <dbReference type="SAM" id="SignalP"/>
    </source>
</evidence>
<proteinExistence type="predicted"/>
<feature type="signal peptide" evidence="2">
    <location>
        <begin position="1"/>
        <end position="21"/>
    </location>
</feature>
<feature type="region of interest" description="Disordered" evidence="1">
    <location>
        <begin position="142"/>
        <end position="187"/>
    </location>
</feature>
<accession>A0A3A1P8C0</accession>
<feature type="non-terminal residue" evidence="3">
    <location>
        <position position="187"/>
    </location>
</feature>
<name>A0A3A1P8C0_9SPHN</name>
<sequence>MLNRFLLAFVALLMVPAAASAETLEGSWALRINETTIFRFDLRQSGEGSWQGVWARPRSYRNNGVIFSSLEGQAEVTSRDGRTQGDAVRLTFDDPRPRSLPETFRFRVTGEGTAELTYADTGFAPLPLVRVSADTEVGPFAEGRLYDRDNAQTAPTRLAVPERAAPAPQPEPRQELPAVAAPTAPPQ</sequence>
<feature type="chain" id="PRO_5017191143" evidence="2">
    <location>
        <begin position="22"/>
        <end position="187"/>
    </location>
</feature>